<evidence type="ECO:0000256" key="4">
    <source>
        <dbReference type="RuleBase" id="RU362032"/>
    </source>
</evidence>
<dbReference type="EC" id="5.3.2.-" evidence="4"/>
<evidence type="ECO:0000256" key="2">
    <source>
        <dbReference type="ARBA" id="ARBA00023235"/>
    </source>
</evidence>
<dbReference type="Pfam" id="PF01361">
    <property type="entry name" value="Tautomerase"/>
    <property type="match status" value="1"/>
</dbReference>
<proteinExistence type="inferred from homology"/>
<dbReference type="GO" id="GO:0016853">
    <property type="term" value="F:isomerase activity"/>
    <property type="evidence" value="ECO:0007669"/>
    <property type="project" value="UniProtKB-UniRule"/>
</dbReference>
<dbReference type="SUPFAM" id="SSF55331">
    <property type="entry name" value="Tautomerase/MIF"/>
    <property type="match status" value="1"/>
</dbReference>
<dbReference type="Gene3D" id="3.30.429.10">
    <property type="entry name" value="Macrophage Migration Inhibitory Factor"/>
    <property type="match status" value="1"/>
</dbReference>
<protein>
    <recommendedName>
        <fullName evidence="4">Tautomerase</fullName>
        <ecNumber evidence="4">5.3.2.-</ecNumber>
    </recommendedName>
</protein>
<dbReference type="InterPro" id="IPR018191">
    <property type="entry name" value="4-OT"/>
</dbReference>
<comment type="similarity">
    <text evidence="1 4">Belongs to the 4-oxalocrotonate tautomerase family.</text>
</comment>
<dbReference type="PANTHER" id="PTHR35530">
    <property type="entry name" value="TAUTOMERASE-RELATED"/>
    <property type="match status" value="1"/>
</dbReference>
<feature type="region of interest" description="Disordered" evidence="5">
    <location>
        <begin position="62"/>
        <end position="87"/>
    </location>
</feature>
<dbReference type="InterPro" id="IPR004370">
    <property type="entry name" value="4-OT-like_dom"/>
</dbReference>
<reference evidence="7 8" key="1">
    <citation type="submission" date="2019-02" db="EMBL/GenBank/DDBJ databases">
        <title>Deep-cultivation of Planctomycetes and their phenomic and genomic characterization uncovers novel biology.</title>
        <authorList>
            <person name="Wiegand S."/>
            <person name="Jogler M."/>
            <person name="Boedeker C."/>
            <person name="Pinto D."/>
            <person name="Vollmers J."/>
            <person name="Rivas-Marin E."/>
            <person name="Kohn T."/>
            <person name="Peeters S.H."/>
            <person name="Heuer A."/>
            <person name="Rast P."/>
            <person name="Oberbeckmann S."/>
            <person name="Bunk B."/>
            <person name="Jeske O."/>
            <person name="Meyerdierks A."/>
            <person name="Storesund J.E."/>
            <person name="Kallscheuer N."/>
            <person name="Luecker S."/>
            <person name="Lage O.M."/>
            <person name="Pohl T."/>
            <person name="Merkel B.J."/>
            <person name="Hornburger P."/>
            <person name="Mueller R.-W."/>
            <person name="Bruemmer F."/>
            <person name="Labrenz M."/>
            <person name="Spormann A.M."/>
            <person name="Op den Camp H."/>
            <person name="Overmann J."/>
            <person name="Amann R."/>
            <person name="Jetten M.S.M."/>
            <person name="Mascher T."/>
            <person name="Medema M.H."/>
            <person name="Devos D.P."/>
            <person name="Kaster A.-K."/>
            <person name="Ovreas L."/>
            <person name="Rohde M."/>
            <person name="Galperin M.Y."/>
            <person name="Jogler C."/>
        </authorList>
    </citation>
    <scope>NUCLEOTIDE SEQUENCE [LARGE SCALE GENOMIC DNA]</scope>
    <source>
        <strain evidence="7 8">ElP</strain>
    </source>
</reference>
<organism evidence="7 8">
    <name type="scientific">Tautonia plasticadhaerens</name>
    <dbReference type="NCBI Taxonomy" id="2527974"/>
    <lineage>
        <taxon>Bacteria</taxon>
        <taxon>Pseudomonadati</taxon>
        <taxon>Planctomycetota</taxon>
        <taxon>Planctomycetia</taxon>
        <taxon>Isosphaerales</taxon>
        <taxon>Isosphaeraceae</taxon>
        <taxon>Tautonia</taxon>
    </lineage>
</organism>
<dbReference type="KEGG" id="tpla:ElP_48270"/>
<keyword evidence="2 4" id="KW-0413">Isomerase</keyword>
<evidence type="ECO:0000313" key="8">
    <source>
        <dbReference type="Proteomes" id="UP000317835"/>
    </source>
</evidence>
<feature type="active site" description="Proton acceptor; via imino nitrogen" evidence="3">
    <location>
        <position position="2"/>
    </location>
</feature>
<gene>
    <name evidence="7" type="ORF">ElP_48270</name>
</gene>
<evidence type="ECO:0000259" key="6">
    <source>
        <dbReference type="Pfam" id="PF01361"/>
    </source>
</evidence>
<sequence>MPVVNVRITRDGVTAEQKRQVVAEITQTLRRVLGKRPEHTHVIIEEVDPENWGFAGMLTTEYRSRDARTTGEQSTDEGRGPGPSGAP</sequence>
<keyword evidence="8" id="KW-1185">Reference proteome</keyword>
<name>A0A518H7R3_9BACT</name>
<dbReference type="InterPro" id="IPR014347">
    <property type="entry name" value="Tautomerase/MIF_sf"/>
</dbReference>
<accession>A0A518H7R3</accession>
<evidence type="ECO:0000256" key="3">
    <source>
        <dbReference type="PIRSR" id="PIRSR618191-1"/>
    </source>
</evidence>
<dbReference type="OrthoDB" id="9799841at2"/>
<dbReference type="NCBIfam" id="TIGR00013">
    <property type="entry name" value="taut"/>
    <property type="match status" value="1"/>
</dbReference>
<dbReference type="Proteomes" id="UP000317835">
    <property type="component" value="Chromosome"/>
</dbReference>
<evidence type="ECO:0000313" key="7">
    <source>
        <dbReference type="EMBL" id="QDV36897.1"/>
    </source>
</evidence>
<dbReference type="PANTHER" id="PTHR35530:SF1">
    <property type="entry name" value="2-HYDROXYMUCONATE TAUTOMERASE"/>
    <property type="match status" value="1"/>
</dbReference>
<dbReference type="EMBL" id="CP036426">
    <property type="protein sequence ID" value="QDV36897.1"/>
    <property type="molecule type" value="Genomic_DNA"/>
</dbReference>
<evidence type="ECO:0000256" key="1">
    <source>
        <dbReference type="ARBA" id="ARBA00006723"/>
    </source>
</evidence>
<dbReference type="RefSeq" id="WP_145273915.1">
    <property type="nucleotide sequence ID" value="NZ_CP036426.1"/>
</dbReference>
<dbReference type="AlphaFoldDB" id="A0A518H7R3"/>
<evidence type="ECO:0000256" key="5">
    <source>
        <dbReference type="SAM" id="MobiDB-lite"/>
    </source>
</evidence>
<feature type="domain" description="4-oxalocrotonate tautomerase-like" evidence="6">
    <location>
        <begin position="2"/>
        <end position="57"/>
    </location>
</feature>